<feature type="domain" description="Mandelate racemase/muconate lactonizing enzyme C-terminal" evidence="4">
    <location>
        <begin position="158"/>
        <end position="259"/>
    </location>
</feature>
<dbReference type="PANTHER" id="PTHR13794:SF58">
    <property type="entry name" value="MITOCHONDRIAL ENOLASE SUPERFAMILY MEMBER 1"/>
    <property type="match status" value="1"/>
</dbReference>
<dbReference type="InterPro" id="IPR046945">
    <property type="entry name" value="RHMD-like"/>
</dbReference>
<dbReference type="Gene3D" id="3.20.20.120">
    <property type="entry name" value="Enolase-like C-terminal domain"/>
    <property type="match status" value="1"/>
</dbReference>
<dbReference type="SUPFAM" id="SSF54826">
    <property type="entry name" value="Enolase N-terminal domain-like"/>
    <property type="match status" value="1"/>
</dbReference>
<dbReference type="AlphaFoldDB" id="A0A0K1JKR7"/>
<reference evidence="5 6" key="1">
    <citation type="submission" date="2015-03" db="EMBL/GenBank/DDBJ databases">
        <title>Luteipulveratus halotolerans sp. nov., a novel actinobacterium (Dermacoccaceae) from Sarawak, Malaysia.</title>
        <authorList>
            <person name="Juboi H."/>
            <person name="Basik A."/>
            <person name="Shamsul S.S."/>
            <person name="Arnold P."/>
            <person name="Schmitt E.K."/>
            <person name="Sanglier J.-J."/>
            <person name="Yeo T."/>
        </authorList>
    </citation>
    <scope>NUCLEOTIDE SEQUENCE [LARGE SCALE GENOMIC DNA]</scope>
    <source>
        <strain evidence="5 6">MN07-A0370</strain>
    </source>
</reference>
<evidence type="ECO:0000259" key="4">
    <source>
        <dbReference type="SMART" id="SM00922"/>
    </source>
</evidence>
<dbReference type="PANTHER" id="PTHR13794">
    <property type="entry name" value="ENOLASE SUPERFAMILY, MANDELATE RACEMASE"/>
    <property type="match status" value="1"/>
</dbReference>
<dbReference type="EMBL" id="CP011112">
    <property type="protein sequence ID" value="AKU17314.1"/>
    <property type="molecule type" value="Genomic_DNA"/>
</dbReference>
<dbReference type="InterPro" id="IPR029017">
    <property type="entry name" value="Enolase-like_N"/>
</dbReference>
<dbReference type="Gene3D" id="3.30.390.10">
    <property type="entry name" value="Enolase-like, N-terminal domain"/>
    <property type="match status" value="1"/>
</dbReference>
<evidence type="ECO:0000313" key="6">
    <source>
        <dbReference type="Proteomes" id="UP000066480"/>
    </source>
</evidence>
<protein>
    <submittedName>
        <fullName evidence="5">Mandelate racemase</fullName>
    </submittedName>
</protein>
<dbReference type="InterPro" id="IPR013342">
    <property type="entry name" value="Mandelate_racemase_C"/>
</dbReference>
<dbReference type="InterPro" id="IPR029065">
    <property type="entry name" value="Enolase_C-like"/>
</dbReference>
<keyword evidence="3" id="KW-0460">Magnesium</keyword>
<dbReference type="KEGG" id="lmoi:VV02_18085"/>
<evidence type="ECO:0000256" key="1">
    <source>
        <dbReference type="ARBA" id="ARBA00001946"/>
    </source>
</evidence>
<evidence type="ECO:0000256" key="2">
    <source>
        <dbReference type="ARBA" id="ARBA00022723"/>
    </source>
</evidence>
<dbReference type="SMART" id="SM00922">
    <property type="entry name" value="MR_MLE"/>
    <property type="match status" value="1"/>
</dbReference>
<evidence type="ECO:0000256" key="3">
    <source>
        <dbReference type="ARBA" id="ARBA00022842"/>
    </source>
</evidence>
<sequence>MTANAAALTDRRLTIAAVRPVLLSAVYPPGAELTWVGGVIRSWDAALVEVTLTDGSTGLGEVGAGIMATPAVPGILDALRPYIEGQRFPDPLLVGDHLRARTAFWARGGIASGTIGAIEAACLDAVGNRLGLPAYELLGGQRQDRIEVYASGGLGTTFEQVADWALEQVRRGLRTVKFRAMRDPDTTIELMRHVVPRLPAGTRFVLDAVQGCAAEPWSIPDAIRVGAVCAELDARWYEEPCHAEDVAGYAEVRRALDVPVSGVESHGTVHDYETLIGAGGVDIVQPDVSFVGGPSAFARVADLAASHGLACVPHVWGSGVTLMANLHVCASHPKVRLFEYCTLDNPLRDALIIAPPQLIDGHLLVPAAPGFGVRLAEDVERRFPFQPGNGHVIGPAQELAG</sequence>
<comment type="cofactor">
    <cofactor evidence="1">
        <name>Mg(2+)</name>
        <dbReference type="ChEBI" id="CHEBI:18420"/>
    </cofactor>
</comment>
<dbReference type="STRING" id="571913.VV02_18085"/>
<keyword evidence="6" id="KW-1185">Reference proteome</keyword>
<dbReference type="SFLD" id="SFLDS00001">
    <property type="entry name" value="Enolase"/>
    <property type="match status" value="1"/>
</dbReference>
<keyword evidence="2" id="KW-0479">Metal-binding</keyword>
<proteinExistence type="predicted"/>
<dbReference type="RefSeq" id="WP_052593731.1">
    <property type="nucleotide sequence ID" value="NZ_CP011112.1"/>
</dbReference>
<dbReference type="InterPro" id="IPR036849">
    <property type="entry name" value="Enolase-like_C_sf"/>
</dbReference>
<dbReference type="SUPFAM" id="SSF51604">
    <property type="entry name" value="Enolase C-terminal domain-like"/>
    <property type="match status" value="1"/>
</dbReference>
<dbReference type="GO" id="GO:0016052">
    <property type="term" value="P:carbohydrate catabolic process"/>
    <property type="evidence" value="ECO:0007669"/>
    <property type="project" value="TreeGrafter"/>
</dbReference>
<organism evidence="5 6">
    <name type="scientific">Luteipulveratus mongoliensis</name>
    <dbReference type="NCBI Taxonomy" id="571913"/>
    <lineage>
        <taxon>Bacteria</taxon>
        <taxon>Bacillati</taxon>
        <taxon>Actinomycetota</taxon>
        <taxon>Actinomycetes</taxon>
        <taxon>Micrococcales</taxon>
        <taxon>Dermacoccaceae</taxon>
        <taxon>Luteipulveratus</taxon>
    </lineage>
</organism>
<dbReference type="GO" id="GO:0000287">
    <property type="term" value="F:magnesium ion binding"/>
    <property type="evidence" value="ECO:0007669"/>
    <property type="project" value="TreeGrafter"/>
</dbReference>
<dbReference type="CDD" id="cd03316">
    <property type="entry name" value="MR_like"/>
    <property type="match status" value="1"/>
</dbReference>
<accession>A0A0K1JKR7</accession>
<gene>
    <name evidence="5" type="ORF">VV02_18085</name>
</gene>
<dbReference type="SFLD" id="SFLDG00179">
    <property type="entry name" value="mandelate_racemase"/>
    <property type="match status" value="1"/>
</dbReference>
<dbReference type="Proteomes" id="UP000066480">
    <property type="component" value="Chromosome"/>
</dbReference>
<name>A0A0K1JKR7_9MICO</name>
<dbReference type="GO" id="GO:0016836">
    <property type="term" value="F:hydro-lyase activity"/>
    <property type="evidence" value="ECO:0007669"/>
    <property type="project" value="TreeGrafter"/>
</dbReference>
<dbReference type="Pfam" id="PF13378">
    <property type="entry name" value="MR_MLE_C"/>
    <property type="match status" value="1"/>
</dbReference>
<evidence type="ECO:0000313" key="5">
    <source>
        <dbReference type="EMBL" id="AKU17314.1"/>
    </source>
</evidence>
<dbReference type="OrthoDB" id="9802699at2"/>